<dbReference type="Proteomes" id="UP000192343">
    <property type="component" value="Unassembled WGS sequence"/>
</dbReference>
<evidence type="ECO:0000256" key="4">
    <source>
        <dbReference type="ARBA" id="ARBA00022691"/>
    </source>
</evidence>
<evidence type="ECO:0000256" key="1">
    <source>
        <dbReference type="ARBA" id="ARBA00022552"/>
    </source>
</evidence>
<dbReference type="AlphaFoldDB" id="A0A1Y1RUA1"/>
<proteinExistence type="inferred from homology"/>
<dbReference type="Pfam" id="PF01189">
    <property type="entry name" value="Methyltr_RsmB-F"/>
    <property type="match status" value="1"/>
</dbReference>
<dbReference type="OrthoDB" id="9810297at2"/>
<dbReference type="SUPFAM" id="SSF53335">
    <property type="entry name" value="S-adenosyl-L-methionine-dependent methyltransferases"/>
    <property type="match status" value="1"/>
</dbReference>
<dbReference type="PANTHER" id="PTHR22808:SF3">
    <property type="entry name" value="5-METHYLCYTOSINE RRNA METHYLTRANSFERASE NSUN4"/>
    <property type="match status" value="1"/>
</dbReference>
<dbReference type="RefSeq" id="WP_083052427.1">
    <property type="nucleotide sequence ID" value="NZ_MWQY01000022.1"/>
</dbReference>
<keyword evidence="5 9" id="KW-0694">RNA-binding</keyword>
<keyword evidence="3 9" id="KW-0808">Transferase</keyword>
<dbReference type="Gene3D" id="3.40.50.150">
    <property type="entry name" value="Vaccinia Virus protein VP39"/>
    <property type="match status" value="1"/>
</dbReference>
<comment type="caution">
    <text evidence="11">The sequence shown here is derived from an EMBL/GenBank/DDBJ whole genome shotgun (WGS) entry which is preliminary data.</text>
</comment>
<comment type="similarity">
    <text evidence="9">Belongs to the class I-like SAM-binding methyltransferase superfamily. RsmB/NOP family.</text>
</comment>
<feature type="binding site" evidence="9">
    <location>
        <position position="144"/>
    </location>
    <ligand>
        <name>S-adenosyl-L-methionine</name>
        <dbReference type="ChEBI" id="CHEBI:59789"/>
    </ligand>
</feature>
<feature type="binding site" evidence="9">
    <location>
        <begin position="71"/>
        <end position="77"/>
    </location>
    <ligand>
        <name>S-adenosyl-L-methionine</name>
        <dbReference type="ChEBI" id="CHEBI:59789"/>
    </ligand>
</feature>
<name>A0A1Y1RUA1_9SPIO</name>
<dbReference type="InterPro" id="IPR029063">
    <property type="entry name" value="SAM-dependent_MTases_sf"/>
</dbReference>
<reference evidence="11 12" key="1">
    <citation type="submission" date="2017-03" db="EMBL/GenBank/DDBJ databases">
        <title>Draft Genome sequence of Marispirochaeta sp. strain JC444.</title>
        <authorList>
            <person name="Shivani Y."/>
            <person name="Subhash Y."/>
            <person name="Sasikala C."/>
            <person name="Ramana C."/>
        </authorList>
    </citation>
    <scope>NUCLEOTIDE SEQUENCE [LARGE SCALE GENOMIC DNA]</scope>
    <source>
        <strain evidence="11 12">JC444</strain>
    </source>
</reference>
<dbReference type="PANTHER" id="PTHR22808">
    <property type="entry name" value="NCL1 YEAST -RELATED NOL1/NOP2/FMU SUN DOMAIN-CONTAINING"/>
    <property type="match status" value="1"/>
</dbReference>
<comment type="catalytic activity">
    <reaction evidence="8">
        <text>a cytidine in rRNA + S-adenosyl-L-methionine = a 5-methylcytidine in rRNA + S-adenosyl-L-homocysteine + H(+)</text>
        <dbReference type="Rhea" id="RHEA:61484"/>
        <dbReference type="Rhea" id="RHEA-COMP:15836"/>
        <dbReference type="Rhea" id="RHEA-COMP:15837"/>
        <dbReference type="ChEBI" id="CHEBI:15378"/>
        <dbReference type="ChEBI" id="CHEBI:57856"/>
        <dbReference type="ChEBI" id="CHEBI:59789"/>
        <dbReference type="ChEBI" id="CHEBI:74483"/>
        <dbReference type="ChEBI" id="CHEBI:82748"/>
    </reaction>
</comment>
<dbReference type="STRING" id="1963862.B4O97_16170"/>
<protein>
    <recommendedName>
        <fullName evidence="7">NOL1/NOP2/Sun domain family member 4</fullName>
    </recommendedName>
</protein>
<evidence type="ECO:0000256" key="2">
    <source>
        <dbReference type="ARBA" id="ARBA00022603"/>
    </source>
</evidence>
<gene>
    <name evidence="11" type="ORF">B4O97_16170</name>
</gene>
<evidence type="ECO:0000259" key="10">
    <source>
        <dbReference type="PROSITE" id="PS51686"/>
    </source>
</evidence>
<keyword evidence="2 9" id="KW-0489">Methyltransferase</keyword>
<evidence type="ECO:0000313" key="11">
    <source>
        <dbReference type="EMBL" id="ORC32598.1"/>
    </source>
</evidence>
<dbReference type="InterPro" id="IPR001678">
    <property type="entry name" value="MeTrfase_RsmB-F_NOP2_dom"/>
</dbReference>
<dbReference type="PROSITE" id="PS51686">
    <property type="entry name" value="SAM_MT_RSMB_NOP"/>
    <property type="match status" value="1"/>
</dbReference>
<keyword evidence="1" id="KW-0698">rRNA processing</keyword>
<feature type="binding site" evidence="9">
    <location>
        <position position="95"/>
    </location>
    <ligand>
        <name>S-adenosyl-L-methionine</name>
        <dbReference type="ChEBI" id="CHEBI:59789"/>
    </ligand>
</feature>
<dbReference type="GO" id="GO:0031167">
    <property type="term" value="P:rRNA methylation"/>
    <property type="evidence" value="ECO:0007669"/>
    <property type="project" value="TreeGrafter"/>
</dbReference>
<evidence type="ECO:0000256" key="3">
    <source>
        <dbReference type="ARBA" id="ARBA00022679"/>
    </source>
</evidence>
<keyword evidence="12" id="KW-1185">Reference proteome</keyword>
<keyword evidence="4 9" id="KW-0949">S-adenosyl-L-methionine</keyword>
<evidence type="ECO:0000256" key="8">
    <source>
        <dbReference type="ARBA" id="ARBA00049302"/>
    </source>
</evidence>
<dbReference type="InterPro" id="IPR049560">
    <property type="entry name" value="MeTrfase_RsmB-F_NOP2_cat"/>
</dbReference>
<dbReference type="GO" id="GO:0008173">
    <property type="term" value="F:RNA methyltransferase activity"/>
    <property type="evidence" value="ECO:0007669"/>
    <property type="project" value="InterPro"/>
</dbReference>
<feature type="binding site" evidence="9">
    <location>
        <position position="126"/>
    </location>
    <ligand>
        <name>S-adenosyl-L-methionine</name>
        <dbReference type="ChEBI" id="CHEBI:59789"/>
    </ligand>
</feature>
<organism evidence="11 12">
    <name type="scientific">Marispirochaeta aestuarii</name>
    <dbReference type="NCBI Taxonomy" id="1963862"/>
    <lineage>
        <taxon>Bacteria</taxon>
        <taxon>Pseudomonadati</taxon>
        <taxon>Spirochaetota</taxon>
        <taxon>Spirochaetia</taxon>
        <taxon>Spirochaetales</taxon>
        <taxon>Spirochaetaceae</taxon>
        <taxon>Marispirochaeta</taxon>
    </lineage>
</organism>
<dbReference type="InterPro" id="IPR023267">
    <property type="entry name" value="RCMT"/>
</dbReference>
<evidence type="ECO:0000256" key="9">
    <source>
        <dbReference type="PROSITE-ProRule" id="PRU01023"/>
    </source>
</evidence>
<evidence type="ECO:0000313" key="12">
    <source>
        <dbReference type="Proteomes" id="UP000192343"/>
    </source>
</evidence>
<feature type="domain" description="SAM-dependent MTase RsmB/NOP-type" evidence="10">
    <location>
        <begin position="1"/>
        <end position="257"/>
    </location>
</feature>
<keyword evidence="6" id="KW-0809">Transit peptide</keyword>
<evidence type="ECO:0000256" key="6">
    <source>
        <dbReference type="ARBA" id="ARBA00022946"/>
    </source>
</evidence>
<evidence type="ECO:0000256" key="5">
    <source>
        <dbReference type="ARBA" id="ARBA00022884"/>
    </source>
</evidence>
<dbReference type="GO" id="GO:0003723">
    <property type="term" value="F:RNA binding"/>
    <property type="evidence" value="ECO:0007669"/>
    <property type="project" value="UniProtKB-UniRule"/>
</dbReference>
<sequence>MSKKGRRPDFDTYYRDLFKSRWEGLKQAMEADSSHAELSRGLLKPYYLDAASLFPVRALDVEGGVNILDLCSAPGGKALAIAGSMGPEAQLTVNDRSSQRRSRLRRVLEEHLETGILSRITVTAHDAARWGLYEQNLYDRVLADVPCSSERHLVQDPGHLKNWSPARTRHLAVQAYAILAAGFTALKAGGILVYSTCALSPGENDDVIAKLLKRQASECRLLQPDGTIGEATEYGRIILPDNANGMGPIYYAAVTKARAF</sequence>
<dbReference type="PRINTS" id="PR02008">
    <property type="entry name" value="RCMTFAMILY"/>
</dbReference>
<evidence type="ECO:0000256" key="7">
    <source>
        <dbReference type="ARBA" id="ARBA00042050"/>
    </source>
</evidence>
<dbReference type="EMBL" id="MWQY01000022">
    <property type="protein sequence ID" value="ORC32598.1"/>
    <property type="molecule type" value="Genomic_DNA"/>
</dbReference>
<feature type="active site" description="Nucleophile" evidence="9">
    <location>
        <position position="197"/>
    </location>
</feature>
<accession>A0A1Y1RUA1</accession>